<evidence type="ECO:0000313" key="2">
    <source>
        <dbReference type="Proteomes" id="UP000499080"/>
    </source>
</evidence>
<evidence type="ECO:0000313" key="1">
    <source>
        <dbReference type="EMBL" id="GBN79372.1"/>
    </source>
</evidence>
<organism evidence="1 2">
    <name type="scientific">Araneus ventricosus</name>
    <name type="common">Orbweaver spider</name>
    <name type="synonym">Epeira ventricosa</name>
    <dbReference type="NCBI Taxonomy" id="182803"/>
    <lineage>
        <taxon>Eukaryota</taxon>
        <taxon>Metazoa</taxon>
        <taxon>Ecdysozoa</taxon>
        <taxon>Arthropoda</taxon>
        <taxon>Chelicerata</taxon>
        <taxon>Arachnida</taxon>
        <taxon>Araneae</taxon>
        <taxon>Araneomorphae</taxon>
        <taxon>Entelegynae</taxon>
        <taxon>Araneoidea</taxon>
        <taxon>Araneidae</taxon>
        <taxon>Araneus</taxon>
    </lineage>
</organism>
<dbReference type="Proteomes" id="UP000499080">
    <property type="component" value="Unassembled WGS sequence"/>
</dbReference>
<accession>A0A4Y2RU32</accession>
<proteinExistence type="predicted"/>
<gene>
    <name evidence="1" type="ORF">AVEN_75015_1</name>
</gene>
<name>A0A4Y2RU32_ARAVE</name>
<reference evidence="1 2" key="1">
    <citation type="journal article" date="2019" name="Sci. Rep.">
        <title>Orb-weaving spider Araneus ventricosus genome elucidates the spidroin gene catalogue.</title>
        <authorList>
            <person name="Kono N."/>
            <person name="Nakamura H."/>
            <person name="Ohtoshi R."/>
            <person name="Moran D.A.P."/>
            <person name="Shinohara A."/>
            <person name="Yoshida Y."/>
            <person name="Fujiwara M."/>
            <person name="Mori M."/>
            <person name="Tomita M."/>
            <person name="Arakawa K."/>
        </authorList>
    </citation>
    <scope>NUCLEOTIDE SEQUENCE [LARGE SCALE GENOMIC DNA]</scope>
</reference>
<dbReference type="EMBL" id="BGPR01147580">
    <property type="protein sequence ID" value="GBN79372.1"/>
    <property type="molecule type" value="Genomic_DNA"/>
</dbReference>
<feature type="non-terminal residue" evidence="1">
    <location>
        <position position="1"/>
    </location>
</feature>
<sequence length="71" mass="8055">YVWALTDSWQPLFSDPVRHCIAERKKLTAGSPPVRSIGIERCWGLGVPLSSGYNRDDYVIPHCLDRSGFTY</sequence>
<dbReference type="AlphaFoldDB" id="A0A4Y2RU32"/>
<comment type="caution">
    <text evidence="1">The sequence shown here is derived from an EMBL/GenBank/DDBJ whole genome shotgun (WGS) entry which is preliminary data.</text>
</comment>
<keyword evidence="2" id="KW-1185">Reference proteome</keyword>
<protein>
    <submittedName>
        <fullName evidence="1">Uncharacterized protein</fullName>
    </submittedName>
</protein>